<evidence type="ECO:0000256" key="5">
    <source>
        <dbReference type="ARBA" id="ARBA00022692"/>
    </source>
</evidence>
<keyword evidence="12" id="KW-1185">Reference proteome</keyword>
<reference evidence="11 12" key="1">
    <citation type="submission" date="2019-06" db="EMBL/GenBank/DDBJ databases">
        <title>Whole genome shotgun sequence of Kocuria varians NBRC 15358.</title>
        <authorList>
            <person name="Hosoyama A."/>
            <person name="Uohara A."/>
            <person name="Ohji S."/>
            <person name="Ichikawa N."/>
        </authorList>
    </citation>
    <scope>NUCLEOTIDE SEQUENCE [LARGE SCALE GENOMIC DNA]</scope>
    <source>
        <strain evidence="11 12">NBRC 15358</strain>
    </source>
</reference>
<evidence type="ECO:0000256" key="8">
    <source>
        <dbReference type="ARBA" id="ARBA00023136"/>
    </source>
</evidence>
<sequence length="142" mass="15021">MKGNVMDLAVAVIIGAAFAKIVNALVESVLMPAISAIVGSPNFDNFAVLTLRGNDLKFGVLLTAIVNFLLIAAAVYFCLVMPMNKMIERRNRRLGIQPAEEEADPNTVLLTEIRDALTAGRIGTAATGAETGRHEAPGNTAL</sequence>
<gene>
    <name evidence="11" type="ORF">KVA01_01210</name>
</gene>
<feature type="transmembrane region" description="Helical" evidence="10">
    <location>
        <begin position="58"/>
        <end position="83"/>
    </location>
</feature>
<dbReference type="PROSITE" id="PS01327">
    <property type="entry name" value="MSCL"/>
    <property type="match status" value="1"/>
</dbReference>
<comment type="subcellular location">
    <subcellularLocation>
        <location evidence="1">Cell membrane</location>
        <topology evidence="1">Multi-pass membrane protein</topology>
    </subcellularLocation>
</comment>
<evidence type="ECO:0000313" key="11">
    <source>
        <dbReference type="EMBL" id="GEC97966.1"/>
    </source>
</evidence>
<dbReference type="GO" id="GO:0005886">
    <property type="term" value="C:plasma membrane"/>
    <property type="evidence" value="ECO:0007669"/>
    <property type="project" value="UniProtKB-SubCell"/>
</dbReference>
<dbReference type="SUPFAM" id="SSF81330">
    <property type="entry name" value="Gated mechanosensitive channel"/>
    <property type="match status" value="1"/>
</dbReference>
<keyword evidence="7" id="KW-0406">Ion transport</keyword>
<proteinExistence type="inferred from homology"/>
<dbReference type="InterPro" id="IPR036019">
    <property type="entry name" value="MscL_channel"/>
</dbReference>
<keyword evidence="5 10" id="KW-0812">Transmembrane</keyword>
<dbReference type="InterPro" id="IPR019823">
    <property type="entry name" value="Mechanosensitive_channel_CS"/>
</dbReference>
<dbReference type="GO" id="GO:0008381">
    <property type="term" value="F:mechanosensitive monoatomic ion channel activity"/>
    <property type="evidence" value="ECO:0007669"/>
    <property type="project" value="InterPro"/>
</dbReference>
<dbReference type="PANTHER" id="PTHR30266">
    <property type="entry name" value="MECHANOSENSITIVE CHANNEL MSCL"/>
    <property type="match status" value="1"/>
</dbReference>
<evidence type="ECO:0000256" key="10">
    <source>
        <dbReference type="SAM" id="Phobius"/>
    </source>
</evidence>
<evidence type="ECO:0000256" key="7">
    <source>
        <dbReference type="ARBA" id="ARBA00023065"/>
    </source>
</evidence>
<dbReference type="PANTHER" id="PTHR30266:SF2">
    <property type="entry name" value="LARGE-CONDUCTANCE MECHANOSENSITIVE CHANNEL"/>
    <property type="match status" value="1"/>
</dbReference>
<dbReference type="Gene3D" id="1.10.1200.120">
    <property type="entry name" value="Large-conductance mechanosensitive channel, MscL, domain 1"/>
    <property type="match status" value="1"/>
</dbReference>
<dbReference type="InterPro" id="IPR037673">
    <property type="entry name" value="MSC/AndL"/>
</dbReference>
<accession>A0A4Y4D062</accession>
<keyword evidence="3" id="KW-0813">Transport</keyword>
<evidence type="ECO:0000313" key="12">
    <source>
        <dbReference type="Proteomes" id="UP000315730"/>
    </source>
</evidence>
<dbReference type="EMBL" id="BJNW01000001">
    <property type="protein sequence ID" value="GEC97966.1"/>
    <property type="molecule type" value="Genomic_DNA"/>
</dbReference>
<evidence type="ECO:0000256" key="3">
    <source>
        <dbReference type="ARBA" id="ARBA00022448"/>
    </source>
</evidence>
<dbReference type="AlphaFoldDB" id="A0A4Y4D062"/>
<name>A0A4Y4D062_KOCVA</name>
<dbReference type="Proteomes" id="UP000315730">
    <property type="component" value="Unassembled WGS sequence"/>
</dbReference>
<dbReference type="InterPro" id="IPR001185">
    <property type="entry name" value="MS_channel"/>
</dbReference>
<organism evidence="11 12">
    <name type="scientific">Kocuria varians</name>
    <name type="common">Micrococcus varians</name>
    <dbReference type="NCBI Taxonomy" id="1272"/>
    <lineage>
        <taxon>Bacteria</taxon>
        <taxon>Bacillati</taxon>
        <taxon>Actinomycetota</taxon>
        <taxon>Actinomycetes</taxon>
        <taxon>Micrococcales</taxon>
        <taxon>Micrococcaceae</taxon>
        <taxon>Kocuria</taxon>
    </lineage>
</organism>
<keyword evidence="4" id="KW-1003">Cell membrane</keyword>
<keyword evidence="9" id="KW-0407">Ion channel</keyword>
<dbReference type="STRING" id="1272.GCA_900014985_00073"/>
<evidence type="ECO:0000256" key="4">
    <source>
        <dbReference type="ARBA" id="ARBA00022475"/>
    </source>
</evidence>
<dbReference type="NCBIfam" id="TIGR00220">
    <property type="entry name" value="mscL"/>
    <property type="match status" value="1"/>
</dbReference>
<comment type="similarity">
    <text evidence="2">Belongs to the MscL family.</text>
</comment>
<evidence type="ECO:0000256" key="6">
    <source>
        <dbReference type="ARBA" id="ARBA00022989"/>
    </source>
</evidence>
<evidence type="ECO:0000256" key="1">
    <source>
        <dbReference type="ARBA" id="ARBA00004651"/>
    </source>
</evidence>
<keyword evidence="8 10" id="KW-0472">Membrane</keyword>
<evidence type="ECO:0000256" key="9">
    <source>
        <dbReference type="ARBA" id="ARBA00023303"/>
    </source>
</evidence>
<protein>
    <submittedName>
        <fullName evidence="11">Large conductance mechanosensitive channel protein MscL</fullName>
    </submittedName>
</protein>
<evidence type="ECO:0000256" key="2">
    <source>
        <dbReference type="ARBA" id="ARBA00007254"/>
    </source>
</evidence>
<comment type="caution">
    <text evidence="11">The sequence shown here is derived from an EMBL/GenBank/DDBJ whole genome shotgun (WGS) entry which is preliminary data.</text>
</comment>
<keyword evidence="6 10" id="KW-1133">Transmembrane helix</keyword>
<dbReference type="Pfam" id="PF01741">
    <property type="entry name" value="MscL"/>
    <property type="match status" value="1"/>
</dbReference>